<gene>
    <name evidence="2" type="ORF">GXM_06731</name>
</gene>
<dbReference type="AlphaFoldDB" id="A0A5P8W8W2"/>
<accession>A0A5P8W8W2</accession>
<feature type="compositionally biased region" description="Low complexity" evidence="1">
    <location>
        <begin position="8"/>
        <end position="27"/>
    </location>
</feature>
<keyword evidence="3" id="KW-1185">Reference proteome</keyword>
<protein>
    <submittedName>
        <fullName evidence="2">Uncharacterized protein</fullName>
    </submittedName>
</protein>
<evidence type="ECO:0000313" key="2">
    <source>
        <dbReference type="EMBL" id="QFS49237.1"/>
    </source>
</evidence>
<proteinExistence type="predicted"/>
<sequence>MAVDGSRVFSQQSTVNSQQSTLNTQQFAYADQTPSMF</sequence>
<dbReference type="Proteomes" id="UP000326678">
    <property type="component" value="Chromosome Gxm1"/>
</dbReference>
<reference evidence="2 3" key="1">
    <citation type="submission" date="2019-10" db="EMBL/GenBank/DDBJ databases">
        <title>Genomic and transcriptomic insights into the perfect genentic adaptation of a filamentous nitrogen-fixing cyanobacterium to rice fields.</title>
        <authorList>
            <person name="Chen Z."/>
        </authorList>
    </citation>
    <scope>NUCLEOTIDE SEQUENCE [LARGE SCALE GENOMIC DNA]</scope>
    <source>
        <strain evidence="2">CCNUC1</strain>
    </source>
</reference>
<dbReference type="EMBL" id="CP045226">
    <property type="protein sequence ID" value="QFS49237.1"/>
    <property type="molecule type" value="Genomic_DNA"/>
</dbReference>
<evidence type="ECO:0000313" key="3">
    <source>
        <dbReference type="Proteomes" id="UP000326678"/>
    </source>
</evidence>
<organism evidence="2 3">
    <name type="scientific">Nostoc sphaeroides CCNUC1</name>
    <dbReference type="NCBI Taxonomy" id="2653204"/>
    <lineage>
        <taxon>Bacteria</taxon>
        <taxon>Bacillati</taxon>
        <taxon>Cyanobacteriota</taxon>
        <taxon>Cyanophyceae</taxon>
        <taxon>Nostocales</taxon>
        <taxon>Nostocaceae</taxon>
        <taxon>Nostoc</taxon>
    </lineage>
</organism>
<feature type="region of interest" description="Disordered" evidence="1">
    <location>
        <begin position="1"/>
        <end position="37"/>
    </location>
</feature>
<name>A0A5P8W8W2_9NOSO</name>
<dbReference type="KEGG" id="nsh:GXM_06731"/>
<evidence type="ECO:0000256" key="1">
    <source>
        <dbReference type="SAM" id="MobiDB-lite"/>
    </source>
</evidence>